<reference evidence="3 4" key="1">
    <citation type="submission" date="2018-08" db="EMBL/GenBank/DDBJ databases">
        <title>Lysinibacillus sp. YLB-03 draft genome sequence.</title>
        <authorList>
            <person name="Yu L."/>
        </authorList>
    </citation>
    <scope>NUCLEOTIDE SEQUENCE [LARGE SCALE GENOMIC DNA]</scope>
    <source>
        <strain evidence="3 4">YLB-03</strain>
    </source>
</reference>
<evidence type="ECO:0000256" key="2">
    <source>
        <dbReference type="SAM" id="Phobius"/>
    </source>
</evidence>
<keyword evidence="2" id="KW-1133">Transmembrane helix</keyword>
<protein>
    <submittedName>
        <fullName evidence="3">DUF881 domain-containing protein</fullName>
    </submittedName>
</protein>
<evidence type="ECO:0000256" key="1">
    <source>
        <dbReference type="ARBA" id="ARBA00009108"/>
    </source>
</evidence>
<keyword evidence="2" id="KW-0472">Membrane</keyword>
<proteinExistence type="inferred from homology"/>
<feature type="transmembrane region" description="Helical" evidence="2">
    <location>
        <begin position="5"/>
        <end position="24"/>
    </location>
</feature>
<evidence type="ECO:0000313" key="3">
    <source>
        <dbReference type="EMBL" id="RHW39733.1"/>
    </source>
</evidence>
<keyword evidence="2" id="KW-0812">Transmembrane</keyword>
<gene>
    <name evidence="3" type="ORF">D1B33_02465</name>
</gene>
<dbReference type="PANTHER" id="PTHR37313:SF2">
    <property type="entry name" value="UPF0749 PROTEIN YLXX"/>
    <property type="match status" value="1"/>
</dbReference>
<comment type="caution">
    <text evidence="3">The sequence shown here is derived from an EMBL/GenBank/DDBJ whole genome shotgun (WGS) entry which is preliminary data.</text>
</comment>
<accession>A0A396SDG6</accession>
<dbReference type="OrthoDB" id="2439649at2"/>
<organism evidence="3 4">
    <name type="scientific">Ureibacillus yapensis</name>
    <dbReference type="NCBI Taxonomy" id="2304605"/>
    <lineage>
        <taxon>Bacteria</taxon>
        <taxon>Bacillati</taxon>
        <taxon>Bacillota</taxon>
        <taxon>Bacilli</taxon>
        <taxon>Bacillales</taxon>
        <taxon>Caryophanaceae</taxon>
        <taxon>Ureibacillus</taxon>
    </lineage>
</organism>
<comment type="similarity">
    <text evidence="1">Belongs to the UPF0749 family.</text>
</comment>
<dbReference type="EMBL" id="QWEI01000001">
    <property type="protein sequence ID" value="RHW39733.1"/>
    <property type="molecule type" value="Genomic_DNA"/>
</dbReference>
<dbReference type="InterPro" id="IPR010273">
    <property type="entry name" value="DUF881"/>
</dbReference>
<evidence type="ECO:0000313" key="4">
    <source>
        <dbReference type="Proteomes" id="UP000265692"/>
    </source>
</evidence>
<dbReference type="Pfam" id="PF05949">
    <property type="entry name" value="DUF881"/>
    <property type="match status" value="1"/>
</dbReference>
<dbReference type="Proteomes" id="UP000265692">
    <property type="component" value="Unassembled WGS sequence"/>
</dbReference>
<dbReference type="AlphaFoldDB" id="A0A396SDG6"/>
<dbReference type="RefSeq" id="WP_118874744.1">
    <property type="nucleotide sequence ID" value="NZ_QWEI01000001.1"/>
</dbReference>
<keyword evidence="4" id="KW-1185">Reference proteome</keyword>
<sequence length="239" mass="27338">MKKKIVTRITIISFIIGLMIAVQYNTVQNPTTRDTRDIWEIRQELSKQKALHSDLLSKIDRVNQSIGQYENDSESRQAALLKNTVEDLKRQAGLLPVSGPGLVLEIEPAKELIQFGYEIEPISPDLLIRLVNEIYRYDGRYIEIAGQRLTHTSAIRFISGETTINSVPIEEADIEMKIIAETYEDAEKLYGYLYASSFRDDFYLDNLSLTINEPQQKITITEFEGQLPTDYLAENNEGE</sequence>
<dbReference type="PANTHER" id="PTHR37313">
    <property type="entry name" value="UPF0749 PROTEIN RV1825"/>
    <property type="match status" value="1"/>
</dbReference>
<name>A0A396SDG6_9BACL</name>
<dbReference type="Gene3D" id="3.30.70.1880">
    <property type="entry name" value="Protein of unknown function DUF881"/>
    <property type="match status" value="1"/>
</dbReference>